<proteinExistence type="predicted"/>
<keyword evidence="2" id="KW-1185">Reference proteome</keyword>
<dbReference type="Proteomes" id="UP001235939">
    <property type="component" value="Chromosome 07"/>
</dbReference>
<protein>
    <recommendedName>
        <fullName evidence="3">RNA-directed DNA polymerase from mobile element jockey</fullName>
    </recommendedName>
</protein>
<dbReference type="EMBL" id="CP092869">
    <property type="protein sequence ID" value="UYV69826.1"/>
    <property type="molecule type" value="Genomic_DNA"/>
</dbReference>
<name>A0ABY6KNP4_9ARAC</name>
<gene>
    <name evidence="1" type="ORF">LAZ67_7000900</name>
</gene>
<reference evidence="1 2" key="1">
    <citation type="submission" date="2022-01" db="EMBL/GenBank/DDBJ databases">
        <title>A chromosomal length assembly of Cordylochernes scorpioides.</title>
        <authorList>
            <person name="Zeh D."/>
            <person name="Zeh J."/>
        </authorList>
    </citation>
    <scope>NUCLEOTIDE SEQUENCE [LARGE SCALE GENOMIC DNA]</scope>
    <source>
        <strain evidence="1">IN4F17</strain>
        <tissue evidence="1">Whole Body</tissue>
    </source>
</reference>
<accession>A0ABY6KNP4</accession>
<evidence type="ECO:0000313" key="1">
    <source>
        <dbReference type="EMBL" id="UYV69826.1"/>
    </source>
</evidence>
<sequence length="121" mass="13518">MYTAVFDPTLTYAAVIWGEAAKSRAGRSLLRSTQRKFCINTIHGFRTTPTLTSIALMRTLPLDLKYFLPPSLHQDLYLSKSSAVPTPILHLNPYLESAIPTCLLIILTSHTLLMVPRHPQA</sequence>
<evidence type="ECO:0000313" key="2">
    <source>
        <dbReference type="Proteomes" id="UP001235939"/>
    </source>
</evidence>
<organism evidence="1 2">
    <name type="scientific">Cordylochernes scorpioides</name>
    <dbReference type="NCBI Taxonomy" id="51811"/>
    <lineage>
        <taxon>Eukaryota</taxon>
        <taxon>Metazoa</taxon>
        <taxon>Ecdysozoa</taxon>
        <taxon>Arthropoda</taxon>
        <taxon>Chelicerata</taxon>
        <taxon>Arachnida</taxon>
        <taxon>Pseudoscorpiones</taxon>
        <taxon>Cheliferoidea</taxon>
        <taxon>Chernetidae</taxon>
        <taxon>Cordylochernes</taxon>
    </lineage>
</organism>
<evidence type="ECO:0008006" key="3">
    <source>
        <dbReference type="Google" id="ProtNLM"/>
    </source>
</evidence>